<dbReference type="Pfam" id="PF20024">
    <property type="entry name" value="DUF6432"/>
    <property type="match status" value="1"/>
</dbReference>
<dbReference type="InterPro" id="IPR045490">
    <property type="entry name" value="DUF6432"/>
</dbReference>
<dbReference type="InterPro" id="IPR036390">
    <property type="entry name" value="WH_DNA-bd_sf"/>
</dbReference>
<keyword evidence="2" id="KW-1185">Reference proteome</keyword>
<dbReference type="RefSeq" id="WP_007695745.1">
    <property type="nucleotide sequence ID" value="NZ_AJRK01000434.1"/>
</dbReference>
<dbReference type="SUPFAM" id="SSF46785">
    <property type="entry name" value="Winged helix' DNA-binding domain"/>
    <property type="match status" value="1"/>
</dbReference>
<dbReference type="EMBL" id="AOMB01000043">
    <property type="protein sequence ID" value="EMA35703.1"/>
    <property type="molecule type" value="Genomic_DNA"/>
</dbReference>
<dbReference type="InterPro" id="IPR036388">
    <property type="entry name" value="WH-like_DNA-bd_sf"/>
</dbReference>
<organism evidence="1 2">
    <name type="scientific">Halococcus hamelinensis 100A6</name>
    <dbReference type="NCBI Taxonomy" id="1132509"/>
    <lineage>
        <taxon>Archaea</taxon>
        <taxon>Methanobacteriati</taxon>
        <taxon>Methanobacteriota</taxon>
        <taxon>Stenosarchaea group</taxon>
        <taxon>Halobacteria</taxon>
        <taxon>Halobacteriales</taxon>
        <taxon>Halococcaceae</taxon>
        <taxon>Halococcus</taxon>
    </lineage>
</organism>
<comment type="caution">
    <text evidence="1">The sequence shown here is derived from an EMBL/GenBank/DDBJ whole genome shotgun (WGS) entry which is preliminary data.</text>
</comment>
<reference evidence="1 2" key="1">
    <citation type="journal article" date="2014" name="PLoS Genet.">
        <title>Phylogenetically driven sequencing of extremely halophilic archaea reveals strategies for static and dynamic osmo-response.</title>
        <authorList>
            <person name="Becker E.A."/>
            <person name="Seitzer P.M."/>
            <person name="Tritt A."/>
            <person name="Larsen D."/>
            <person name="Krusor M."/>
            <person name="Yao A.I."/>
            <person name="Wu D."/>
            <person name="Madern D."/>
            <person name="Eisen J.A."/>
            <person name="Darling A.E."/>
            <person name="Facciotti M.T."/>
        </authorList>
    </citation>
    <scope>NUCLEOTIDE SEQUENCE [LARGE SCALE GENOMIC DNA]</scope>
    <source>
        <strain evidence="1 2">100A6</strain>
    </source>
</reference>
<evidence type="ECO:0000313" key="2">
    <source>
        <dbReference type="Proteomes" id="UP000011566"/>
    </source>
</evidence>
<proteinExistence type="predicted"/>
<gene>
    <name evidence="1" type="ORF">C447_16134</name>
</gene>
<dbReference type="Gene3D" id="1.10.10.10">
    <property type="entry name" value="Winged helix-like DNA-binding domain superfamily/Winged helix DNA-binding domain"/>
    <property type="match status" value="1"/>
</dbReference>
<evidence type="ECO:0000313" key="1">
    <source>
        <dbReference type="EMBL" id="EMA35703.1"/>
    </source>
</evidence>
<protein>
    <recommendedName>
        <fullName evidence="3">MarR family transcriptional regulator</fullName>
    </recommendedName>
</protein>
<name>M0LRH9_9EURY</name>
<evidence type="ECO:0008006" key="3">
    <source>
        <dbReference type="Google" id="ProtNLM"/>
    </source>
</evidence>
<dbReference type="eggNOG" id="arCOG04688">
    <property type="taxonomic scope" value="Archaea"/>
</dbReference>
<dbReference type="PATRIC" id="fig|1132509.6.peg.3751"/>
<dbReference type="AlphaFoldDB" id="M0LRH9"/>
<sequence>MKAKRAFRDRNPTEVAVLDALVEHPDGMTVFELRTHADIGIDALEDALAALKEDDLIETETESGRLHIMPDDRVVPDEPEDETDESFFERLRDRFGR</sequence>
<dbReference type="OrthoDB" id="306709at2157"/>
<accession>M0LRH9</accession>
<dbReference type="Proteomes" id="UP000011566">
    <property type="component" value="Unassembled WGS sequence"/>
</dbReference>